<dbReference type="InterPro" id="IPR050204">
    <property type="entry name" value="AraC_XylS_family_regulators"/>
</dbReference>
<dbReference type="OrthoDB" id="635259at2"/>
<protein>
    <submittedName>
        <fullName evidence="5">AraC-like DNA-binding protein</fullName>
    </submittedName>
</protein>
<dbReference type="SMART" id="SM00342">
    <property type="entry name" value="HTH_ARAC"/>
    <property type="match status" value="1"/>
</dbReference>
<dbReference type="AlphaFoldDB" id="A0A327W2F5"/>
<proteinExistence type="predicted"/>
<evidence type="ECO:0000313" key="5">
    <source>
        <dbReference type="EMBL" id="RAJ83457.1"/>
    </source>
</evidence>
<keyword evidence="2 5" id="KW-0238">DNA-binding</keyword>
<evidence type="ECO:0000313" key="6">
    <source>
        <dbReference type="Proteomes" id="UP000249819"/>
    </source>
</evidence>
<evidence type="ECO:0000256" key="2">
    <source>
        <dbReference type="ARBA" id="ARBA00023125"/>
    </source>
</evidence>
<organism evidence="5 6">
    <name type="scientific">Chitinophaga dinghuensis</name>
    <dbReference type="NCBI Taxonomy" id="1539050"/>
    <lineage>
        <taxon>Bacteria</taxon>
        <taxon>Pseudomonadati</taxon>
        <taxon>Bacteroidota</taxon>
        <taxon>Chitinophagia</taxon>
        <taxon>Chitinophagales</taxon>
        <taxon>Chitinophagaceae</taxon>
        <taxon>Chitinophaga</taxon>
    </lineage>
</organism>
<accession>A0A327W2F5</accession>
<keyword evidence="3" id="KW-0804">Transcription</keyword>
<sequence>MSLVIKTHKPDPVIAPYVDSLWMLHNPDKEDKKVVVLPDGRIDIFLSQSTSESFHITLHGLGTEPGQGLIHAGTLTFAISFNLPAAEYILHQSVTELVNKVGGLPNTFWNYTVNDLQHFDDFCAKTTRQIKSLVPADPDTRKLQLFELLAATEGNISVKELSEKVFWSSRQINRYFNQQFGISLKAYCNILRFRASLQHLSEGKLFPEQHFADQSHFIKAVKKLTGVTPKELFQNQNDRFVQFSAMKSD</sequence>
<dbReference type="PANTHER" id="PTHR46796">
    <property type="entry name" value="HTH-TYPE TRANSCRIPTIONAL ACTIVATOR RHAS-RELATED"/>
    <property type="match status" value="1"/>
</dbReference>
<comment type="caution">
    <text evidence="5">The sequence shown here is derived from an EMBL/GenBank/DDBJ whole genome shotgun (WGS) entry which is preliminary data.</text>
</comment>
<dbReference type="PROSITE" id="PS01124">
    <property type="entry name" value="HTH_ARAC_FAMILY_2"/>
    <property type="match status" value="1"/>
</dbReference>
<dbReference type="InterPro" id="IPR046532">
    <property type="entry name" value="DUF6597"/>
</dbReference>
<name>A0A327W2F5_9BACT</name>
<dbReference type="Pfam" id="PF20240">
    <property type="entry name" value="DUF6597"/>
    <property type="match status" value="1"/>
</dbReference>
<dbReference type="EMBL" id="QLMA01000003">
    <property type="protein sequence ID" value="RAJ83457.1"/>
    <property type="molecule type" value="Genomic_DNA"/>
</dbReference>
<keyword evidence="1" id="KW-0805">Transcription regulation</keyword>
<dbReference type="RefSeq" id="WP_111592104.1">
    <property type="nucleotide sequence ID" value="NZ_QLMA01000003.1"/>
</dbReference>
<feature type="domain" description="HTH araC/xylS-type" evidence="4">
    <location>
        <begin position="140"/>
        <end position="235"/>
    </location>
</feature>
<dbReference type="Pfam" id="PF12833">
    <property type="entry name" value="HTH_18"/>
    <property type="match status" value="1"/>
</dbReference>
<dbReference type="GO" id="GO:0003700">
    <property type="term" value="F:DNA-binding transcription factor activity"/>
    <property type="evidence" value="ECO:0007669"/>
    <property type="project" value="InterPro"/>
</dbReference>
<dbReference type="InterPro" id="IPR018060">
    <property type="entry name" value="HTH_AraC"/>
</dbReference>
<gene>
    <name evidence="5" type="ORF">CLV59_103425</name>
</gene>
<evidence type="ECO:0000256" key="1">
    <source>
        <dbReference type="ARBA" id="ARBA00023015"/>
    </source>
</evidence>
<evidence type="ECO:0000259" key="4">
    <source>
        <dbReference type="PROSITE" id="PS01124"/>
    </source>
</evidence>
<dbReference type="GO" id="GO:0043565">
    <property type="term" value="F:sequence-specific DNA binding"/>
    <property type="evidence" value="ECO:0007669"/>
    <property type="project" value="InterPro"/>
</dbReference>
<reference evidence="5 6" key="1">
    <citation type="submission" date="2018-06" db="EMBL/GenBank/DDBJ databases">
        <title>Genomic Encyclopedia of Archaeal and Bacterial Type Strains, Phase II (KMG-II): from individual species to whole genera.</title>
        <authorList>
            <person name="Goeker M."/>
        </authorList>
    </citation>
    <scope>NUCLEOTIDE SEQUENCE [LARGE SCALE GENOMIC DNA]</scope>
    <source>
        <strain evidence="5 6">DSM 29821</strain>
    </source>
</reference>
<dbReference type="Gene3D" id="1.10.10.60">
    <property type="entry name" value="Homeodomain-like"/>
    <property type="match status" value="1"/>
</dbReference>
<keyword evidence="6" id="KW-1185">Reference proteome</keyword>
<dbReference type="Proteomes" id="UP000249819">
    <property type="component" value="Unassembled WGS sequence"/>
</dbReference>
<evidence type="ECO:0000256" key="3">
    <source>
        <dbReference type="ARBA" id="ARBA00023163"/>
    </source>
</evidence>